<dbReference type="InterPro" id="IPR010497">
    <property type="entry name" value="Epoxide_hydro_N"/>
</dbReference>
<evidence type="ECO:0000313" key="5">
    <source>
        <dbReference type="EMBL" id="MCY9760103.1"/>
    </source>
</evidence>
<keyword evidence="2" id="KW-0058">Aromatic hydrocarbons catabolism</keyword>
<name>A0ABT4GTS4_PAEAL</name>
<evidence type="ECO:0000313" key="6">
    <source>
        <dbReference type="Proteomes" id="UP001527181"/>
    </source>
</evidence>
<dbReference type="InterPro" id="IPR029058">
    <property type="entry name" value="AB_hydrolase_fold"/>
</dbReference>
<dbReference type="Gene3D" id="3.40.50.1820">
    <property type="entry name" value="alpha/beta hydrolase"/>
    <property type="match status" value="1"/>
</dbReference>
<protein>
    <submittedName>
        <fullName evidence="5">Epoxide hydrolase</fullName>
    </submittedName>
</protein>
<dbReference type="Pfam" id="PF06441">
    <property type="entry name" value="EHN"/>
    <property type="match status" value="1"/>
</dbReference>
<dbReference type="InterPro" id="IPR000639">
    <property type="entry name" value="Epox_hydrolase-like"/>
</dbReference>
<dbReference type="EMBL" id="JAMDNP010000009">
    <property type="protein sequence ID" value="MCY9760103.1"/>
    <property type="molecule type" value="Genomic_DNA"/>
</dbReference>
<dbReference type="SUPFAM" id="SSF53474">
    <property type="entry name" value="alpha/beta-Hydrolases"/>
    <property type="match status" value="1"/>
</dbReference>
<keyword evidence="6" id="KW-1185">Reference proteome</keyword>
<reference evidence="5 6" key="1">
    <citation type="submission" date="2022-05" db="EMBL/GenBank/DDBJ databases">
        <title>Genome Sequencing of Bee-Associated Microbes.</title>
        <authorList>
            <person name="Dunlap C."/>
        </authorList>
    </citation>
    <scope>NUCLEOTIDE SEQUENCE [LARGE SCALE GENOMIC DNA]</scope>
    <source>
        <strain evidence="5 6">NRRL B-04010</strain>
    </source>
</reference>
<dbReference type="PANTHER" id="PTHR21661:SF35">
    <property type="entry name" value="EPOXIDE HYDROLASE"/>
    <property type="match status" value="1"/>
</dbReference>
<dbReference type="PIRSF" id="PIRSF001112">
    <property type="entry name" value="Epoxide_hydrolase"/>
    <property type="match status" value="1"/>
</dbReference>
<dbReference type="RefSeq" id="WP_005546317.1">
    <property type="nucleotide sequence ID" value="NZ_JAMDLX010000138.1"/>
</dbReference>
<dbReference type="GeneID" id="94489370"/>
<accession>A0ABT4GTS4</accession>
<gene>
    <name evidence="5" type="ORF">M5X12_05870</name>
</gene>
<evidence type="ECO:0000256" key="3">
    <source>
        <dbReference type="ARBA" id="ARBA00022801"/>
    </source>
</evidence>
<sequence length="405" mass="46242">MSLVQYKMNIHVSDEQIADLKRRLKDTRFISNPGNEDRYYGIDAKYMSELVDYWASQFDWRKAEAQINAFDHYKVEIDGVPIHFMHKPGKGPNPIPLIISHGWPWTFWHWSKVIGPLADPSAYGGDPEDAFDVYIPSLPGFGFSTPLTKPDMNFWKITDLFHKLMTEVLGHKKYAASGSDYGALITGQLGHKYADSLYGIHLGHAILLNLFQGERPWDLTDGFKVPAGAPDDIREGILHFQRTYVSHVAVHMLDSATISYGLNDSPVGLLAWIMTRWLKWGDDTGYNIEAKYTKDELLTMASIFWFSNSIEMTIRMYTNMNRYPWTPSHDRTPIVEAPMGITFLGGENIPGTTTETRVQAFLDSPDAKWYNPIYLKAHERGGHFTGWENPDAIIEDIRGTFKKLR</sequence>
<comment type="caution">
    <text evidence="5">The sequence shown here is derived from an EMBL/GenBank/DDBJ whole genome shotgun (WGS) entry which is preliminary data.</text>
</comment>
<feature type="domain" description="Epoxide hydrolase N-terminal" evidence="4">
    <location>
        <begin position="7"/>
        <end position="109"/>
    </location>
</feature>
<dbReference type="GO" id="GO:0016787">
    <property type="term" value="F:hydrolase activity"/>
    <property type="evidence" value="ECO:0007669"/>
    <property type="project" value="UniProtKB-KW"/>
</dbReference>
<keyword evidence="3 5" id="KW-0378">Hydrolase</keyword>
<dbReference type="InterPro" id="IPR016292">
    <property type="entry name" value="Epoxide_hydrolase"/>
</dbReference>
<dbReference type="Proteomes" id="UP001527181">
    <property type="component" value="Unassembled WGS sequence"/>
</dbReference>
<comment type="similarity">
    <text evidence="1">Belongs to the peptidase S33 family.</text>
</comment>
<dbReference type="PANTHER" id="PTHR21661">
    <property type="entry name" value="EPOXIDE HYDROLASE 1-RELATED"/>
    <property type="match status" value="1"/>
</dbReference>
<evidence type="ECO:0000259" key="4">
    <source>
        <dbReference type="Pfam" id="PF06441"/>
    </source>
</evidence>
<dbReference type="PRINTS" id="PR00412">
    <property type="entry name" value="EPOXHYDRLASE"/>
</dbReference>
<evidence type="ECO:0000256" key="1">
    <source>
        <dbReference type="ARBA" id="ARBA00010088"/>
    </source>
</evidence>
<proteinExistence type="inferred from homology"/>
<evidence type="ECO:0000256" key="2">
    <source>
        <dbReference type="ARBA" id="ARBA00022797"/>
    </source>
</evidence>
<organism evidence="5 6">
    <name type="scientific">Paenibacillus alvei</name>
    <name type="common">Bacillus alvei</name>
    <dbReference type="NCBI Taxonomy" id="44250"/>
    <lineage>
        <taxon>Bacteria</taxon>
        <taxon>Bacillati</taxon>
        <taxon>Bacillota</taxon>
        <taxon>Bacilli</taxon>
        <taxon>Bacillales</taxon>
        <taxon>Paenibacillaceae</taxon>
        <taxon>Paenibacillus</taxon>
    </lineage>
</organism>